<keyword evidence="1" id="KW-1005">Bacterial flagellum biogenesis</keyword>
<reference evidence="3" key="1">
    <citation type="submission" date="2023-04" db="EMBL/GenBank/DDBJ databases">
        <title>Comparative genomic analysis of Cohnella hashimotonis sp. nov., isolated from the International Space Station.</title>
        <authorList>
            <person name="Venkateswaran K."/>
            <person name="Simpson A."/>
        </authorList>
    </citation>
    <scope>NUCLEOTIDE SEQUENCE</scope>
    <source>
        <strain evidence="3">F6_2S_P_1</strain>
    </source>
</reference>
<accession>A0ABT6TU14</accession>
<name>A0ABT6TU14_9BACL</name>
<keyword evidence="3" id="KW-0282">Flagellum</keyword>
<dbReference type="InterPro" id="IPR036679">
    <property type="entry name" value="FlgN-like_sf"/>
</dbReference>
<proteinExistence type="predicted"/>
<dbReference type="Gene3D" id="1.20.58.300">
    <property type="entry name" value="FlgN-like"/>
    <property type="match status" value="1"/>
</dbReference>
<feature type="compositionally biased region" description="Polar residues" evidence="2">
    <location>
        <begin position="153"/>
        <end position="167"/>
    </location>
</feature>
<sequence>MESAFEAILEPLHGLADIYGQLIGLSMDKREAVLANRVDVVAAVTNKEARLLPQVGELEAKRTAAVQSYLTGLGLGGAKNIRMEQLIRLIPNAEAKRALDAVTVRLTQATDELRQLNEFNQQMIRTHLEYIHYSIDVIAGPSEDEATYHRSLQEQGFSRPSQFDTRA</sequence>
<dbReference type="EMBL" id="JAGRPV010000002">
    <property type="protein sequence ID" value="MDI4650347.1"/>
    <property type="molecule type" value="Genomic_DNA"/>
</dbReference>
<dbReference type="InterPro" id="IPR007809">
    <property type="entry name" value="FlgN-like"/>
</dbReference>
<organism evidence="3 4">
    <name type="scientific">Cohnella hashimotonis</name>
    <dbReference type="NCBI Taxonomy" id="2826895"/>
    <lineage>
        <taxon>Bacteria</taxon>
        <taxon>Bacillati</taxon>
        <taxon>Bacillota</taxon>
        <taxon>Bacilli</taxon>
        <taxon>Bacillales</taxon>
        <taxon>Paenibacillaceae</taxon>
        <taxon>Cohnella</taxon>
    </lineage>
</organism>
<evidence type="ECO:0000256" key="1">
    <source>
        <dbReference type="ARBA" id="ARBA00022795"/>
    </source>
</evidence>
<keyword evidence="3" id="KW-0969">Cilium</keyword>
<gene>
    <name evidence="3" type="ORF">KB449_35785</name>
</gene>
<dbReference type="RefSeq" id="WP_282913197.1">
    <property type="nucleotide sequence ID" value="NZ_JAGRPV010000002.1"/>
</dbReference>
<keyword evidence="4" id="KW-1185">Reference proteome</keyword>
<dbReference type="Pfam" id="PF05130">
    <property type="entry name" value="FlgN"/>
    <property type="match status" value="1"/>
</dbReference>
<dbReference type="SUPFAM" id="SSF140566">
    <property type="entry name" value="FlgN-like"/>
    <property type="match status" value="1"/>
</dbReference>
<evidence type="ECO:0000256" key="2">
    <source>
        <dbReference type="SAM" id="MobiDB-lite"/>
    </source>
</evidence>
<protein>
    <submittedName>
        <fullName evidence="3">Flagellar protein FlgN</fullName>
    </submittedName>
</protein>
<feature type="region of interest" description="Disordered" evidence="2">
    <location>
        <begin position="148"/>
        <end position="167"/>
    </location>
</feature>
<dbReference type="Proteomes" id="UP001161691">
    <property type="component" value="Unassembled WGS sequence"/>
</dbReference>
<evidence type="ECO:0000313" key="3">
    <source>
        <dbReference type="EMBL" id="MDI4650347.1"/>
    </source>
</evidence>
<evidence type="ECO:0000313" key="4">
    <source>
        <dbReference type="Proteomes" id="UP001161691"/>
    </source>
</evidence>
<comment type="caution">
    <text evidence="3">The sequence shown here is derived from an EMBL/GenBank/DDBJ whole genome shotgun (WGS) entry which is preliminary data.</text>
</comment>
<keyword evidence="3" id="KW-0966">Cell projection</keyword>